<dbReference type="SUPFAM" id="SSF47473">
    <property type="entry name" value="EF-hand"/>
    <property type="match status" value="1"/>
</dbReference>
<dbReference type="InterPro" id="IPR022683">
    <property type="entry name" value="Calpain_III"/>
</dbReference>
<dbReference type="Gene3D" id="1.10.238.10">
    <property type="entry name" value="EF-hand"/>
    <property type="match status" value="1"/>
</dbReference>
<evidence type="ECO:0000259" key="21">
    <source>
        <dbReference type="PROSITE" id="PS50222"/>
    </source>
</evidence>
<keyword evidence="23" id="KW-1185">Reference proteome</keyword>
<feature type="domain" description="EF-hand" evidence="21">
    <location>
        <begin position="179"/>
        <end position="214"/>
    </location>
</feature>
<evidence type="ECO:0000256" key="13">
    <source>
        <dbReference type="ARBA" id="ARBA00022801"/>
    </source>
</evidence>
<evidence type="ECO:0000256" key="10">
    <source>
        <dbReference type="ARBA" id="ARBA00022670"/>
    </source>
</evidence>
<keyword evidence="16" id="KW-0472">Membrane</keyword>
<evidence type="ECO:0000256" key="7">
    <source>
        <dbReference type="ARBA" id="ARBA00014052"/>
    </source>
</evidence>
<evidence type="ECO:0000256" key="4">
    <source>
        <dbReference type="ARBA" id="ARBA00004496"/>
    </source>
</evidence>
<comment type="subcellular location">
    <subcellularLocation>
        <location evidence="3">Cell membrane</location>
    </subcellularLocation>
    <subcellularLocation>
        <location evidence="4">Cytoplasm</location>
    </subcellularLocation>
</comment>
<dbReference type="GO" id="GO:0006508">
    <property type="term" value="P:proteolysis"/>
    <property type="evidence" value="ECO:0007669"/>
    <property type="project" value="UniProtKB-KW"/>
</dbReference>
<dbReference type="GO" id="GO:0005886">
    <property type="term" value="C:plasma membrane"/>
    <property type="evidence" value="ECO:0007669"/>
    <property type="project" value="UniProtKB-SubCell"/>
</dbReference>
<dbReference type="InterPro" id="IPR033883">
    <property type="entry name" value="C2_III"/>
</dbReference>
<dbReference type="AlphaFoldDB" id="A0A498MVF1"/>
<evidence type="ECO:0000256" key="12">
    <source>
        <dbReference type="ARBA" id="ARBA00022737"/>
    </source>
</evidence>
<sequence>MNPQFLIKLEEQDDDPTDNEVGCSFVVGLIQKNRRKMRKVGEDMHTIGFAIYEVPDEIAGQRNVHLDRNFFVRHASAARSETFINLREVCSRFCLPPGEYLIVPSTFEPNKDGDFCVRVFSEKQAEFQELDDPVDCNVPEINVNEGDIDSRFKNLFGQLAGAKDGSGKLGMVEFKILWTKIEMYLDIFCKNDKDKSGTMSSMEMREAIGKAGFSLNNPLHQILVARYSDSNLTIDFDNFVGCIMRLECMFKTFKMLDKNKAGTVELNFSENN</sequence>
<keyword evidence="11" id="KW-0479">Metal-binding</keyword>
<dbReference type="CDD" id="cd00214">
    <property type="entry name" value="Calpain_III"/>
    <property type="match status" value="1"/>
</dbReference>
<comment type="similarity">
    <text evidence="5">Belongs to the peptidase C2 family.</text>
</comment>
<dbReference type="PANTHER" id="PTHR10183">
    <property type="entry name" value="CALPAIN"/>
    <property type="match status" value="1"/>
</dbReference>
<proteinExistence type="inferred from homology"/>
<evidence type="ECO:0000256" key="1">
    <source>
        <dbReference type="ARBA" id="ARBA00001223"/>
    </source>
</evidence>
<dbReference type="SMART" id="SM00720">
    <property type="entry name" value="calpain_III"/>
    <property type="match status" value="1"/>
</dbReference>
<keyword evidence="9" id="KW-0963">Cytoplasm</keyword>
<accession>A0A498MVF1</accession>
<dbReference type="EC" id="3.4.22.53" evidence="6"/>
<dbReference type="InterPro" id="IPR036213">
    <property type="entry name" value="Calpain_III_sf"/>
</dbReference>
<evidence type="ECO:0000256" key="5">
    <source>
        <dbReference type="ARBA" id="ARBA00007623"/>
    </source>
</evidence>
<evidence type="ECO:0000256" key="17">
    <source>
        <dbReference type="ARBA" id="ARBA00030109"/>
    </source>
</evidence>
<evidence type="ECO:0000256" key="11">
    <source>
        <dbReference type="ARBA" id="ARBA00022723"/>
    </source>
</evidence>
<keyword evidence="13" id="KW-0378">Hydrolase</keyword>
<keyword evidence="14" id="KW-0788">Thiol protease</keyword>
<keyword evidence="15" id="KW-0106">Calcium</keyword>
<dbReference type="STRING" id="84645.A0A498MVF1"/>
<comment type="caution">
    <text evidence="22">The sequence shown here is derived from an EMBL/GenBank/DDBJ whole genome shotgun (WGS) entry which is preliminary data.</text>
</comment>
<evidence type="ECO:0000256" key="8">
    <source>
        <dbReference type="ARBA" id="ARBA00022475"/>
    </source>
</evidence>
<evidence type="ECO:0000256" key="9">
    <source>
        <dbReference type="ARBA" id="ARBA00022490"/>
    </source>
</evidence>
<dbReference type="Gene3D" id="2.60.120.380">
    <property type="match status" value="1"/>
</dbReference>
<keyword evidence="8" id="KW-1003">Cell membrane</keyword>
<name>A0A498MVF1_LABRO</name>
<evidence type="ECO:0000313" key="22">
    <source>
        <dbReference type="EMBL" id="RXN23444.1"/>
    </source>
</evidence>
<evidence type="ECO:0000256" key="14">
    <source>
        <dbReference type="ARBA" id="ARBA00022807"/>
    </source>
</evidence>
<dbReference type="InterPro" id="IPR002048">
    <property type="entry name" value="EF_hand_dom"/>
</dbReference>
<evidence type="ECO:0000256" key="2">
    <source>
        <dbReference type="ARBA" id="ARBA00001913"/>
    </source>
</evidence>
<organism evidence="22 23">
    <name type="scientific">Labeo rohita</name>
    <name type="common">Indian major carp</name>
    <name type="synonym">Cyprinus rohita</name>
    <dbReference type="NCBI Taxonomy" id="84645"/>
    <lineage>
        <taxon>Eukaryota</taxon>
        <taxon>Metazoa</taxon>
        <taxon>Chordata</taxon>
        <taxon>Craniata</taxon>
        <taxon>Vertebrata</taxon>
        <taxon>Euteleostomi</taxon>
        <taxon>Actinopterygii</taxon>
        <taxon>Neopterygii</taxon>
        <taxon>Teleostei</taxon>
        <taxon>Ostariophysi</taxon>
        <taxon>Cypriniformes</taxon>
        <taxon>Cyprinidae</taxon>
        <taxon>Labeoninae</taxon>
        <taxon>Labeonini</taxon>
        <taxon>Labeo</taxon>
    </lineage>
</organism>
<dbReference type="PANTHER" id="PTHR10183:SF268">
    <property type="entry name" value="CALPAIN-2 CATALYTIC SUBUNIT"/>
    <property type="match status" value="1"/>
</dbReference>
<keyword evidence="10" id="KW-0645">Protease</keyword>
<protein>
    <recommendedName>
        <fullName evidence="7">Calpain-2 catalytic subunit</fullName>
        <ecNumber evidence="6">3.4.22.53</ecNumber>
    </recommendedName>
    <alternativeName>
        <fullName evidence="18">Calcium-activated neutral proteinase 2</fullName>
    </alternativeName>
    <alternativeName>
        <fullName evidence="19">Calpain M-type</fullName>
    </alternativeName>
    <alternativeName>
        <fullName evidence="20">Calpain-2 large subunit</fullName>
    </alternativeName>
    <alternativeName>
        <fullName evidence="17">Millimolar-calpain</fullName>
    </alternativeName>
</protein>
<reference evidence="22 23" key="1">
    <citation type="submission" date="2018-03" db="EMBL/GenBank/DDBJ databases">
        <title>Draft genome sequence of Rohu Carp (Labeo rohita).</title>
        <authorList>
            <person name="Das P."/>
            <person name="Kushwaha B."/>
            <person name="Joshi C.G."/>
            <person name="Kumar D."/>
            <person name="Nagpure N.S."/>
            <person name="Sahoo L."/>
            <person name="Das S.P."/>
            <person name="Bit A."/>
            <person name="Patnaik S."/>
            <person name="Meher P.K."/>
            <person name="Jayasankar P."/>
            <person name="Koringa P.G."/>
            <person name="Patel N.V."/>
            <person name="Hinsu A.T."/>
            <person name="Kumar R."/>
            <person name="Pandey M."/>
            <person name="Agarwal S."/>
            <person name="Srivastava S."/>
            <person name="Singh M."/>
            <person name="Iquebal M.A."/>
            <person name="Jaiswal S."/>
            <person name="Angadi U.B."/>
            <person name="Kumar N."/>
            <person name="Raza M."/>
            <person name="Shah T.M."/>
            <person name="Rai A."/>
            <person name="Jena J.K."/>
        </authorList>
    </citation>
    <scope>NUCLEOTIDE SEQUENCE [LARGE SCALE GENOMIC DNA]</scope>
    <source>
        <strain evidence="22">DASCIFA01</strain>
        <tissue evidence="22">Testis</tissue>
    </source>
</reference>
<dbReference type="InterPro" id="IPR011992">
    <property type="entry name" value="EF-hand-dom_pair"/>
</dbReference>
<dbReference type="EMBL" id="QBIY01012561">
    <property type="protein sequence ID" value="RXN23444.1"/>
    <property type="molecule type" value="Genomic_DNA"/>
</dbReference>
<dbReference type="PROSITE" id="PS00018">
    <property type="entry name" value="EF_HAND_1"/>
    <property type="match status" value="1"/>
</dbReference>
<evidence type="ECO:0000256" key="19">
    <source>
        <dbReference type="ARBA" id="ARBA00032449"/>
    </source>
</evidence>
<evidence type="ECO:0000256" key="6">
    <source>
        <dbReference type="ARBA" id="ARBA00012481"/>
    </source>
</evidence>
<keyword evidence="12" id="KW-0677">Repeat</keyword>
<dbReference type="Pfam" id="PF01067">
    <property type="entry name" value="Calpain_III"/>
    <property type="match status" value="1"/>
</dbReference>
<dbReference type="FunFam" id="2.60.120.380:FF:000001">
    <property type="entry name" value="Calpain-1 catalytic subunit"/>
    <property type="match status" value="1"/>
</dbReference>
<evidence type="ECO:0000256" key="3">
    <source>
        <dbReference type="ARBA" id="ARBA00004236"/>
    </source>
</evidence>
<evidence type="ECO:0000256" key="16">
    <source>
        <dbReference type="ARBA" id="ARBA00023136"/>
    </source>
</evidence>
<dbReference type="GO" id="GO:0005737">
    <property type="term" value="C:cytoplasm"/>
    <property type="evidence" value="ECO:0007669"/>
    <property type="project" value="UniProtKB-SubCell"/>
</dbReference>
<evidence type="ECO:0000256" key="18">
    <source>
        <dbReference type="ARBA" id="ARBA00031308"/>
    </source>
</evidence>
<dbReference type="SUPFAM" id="SSF49758">
    <property type="entry name" value="Calpain large subunit, middle domain (domain III)"/>
    <property type="match status" value="1"/>
</dbReference>
<gene>
    <name evidence="22" type="ORF">ROHU_022850</name>
</gene>
<dbReference type="InterPro" id="IPR022682">
    <property type="entry name" value="Calpain_domain_III"/>
</dbReference>
<dbReference type="Proteomes" id="UP000290572">
    <property type="component" value="Unassembled WGS sequence"/>
</dbReference>
<comment type="cofactor">
    <cofactor evidence="2">
        <name>Ca(2+)</name>
        <dbReference type="ChEBI" id="CHEBI:29108"/>
    </cofactor>
</comment>
<dbReference type="PROSITE" id="PS50222">
    <property type="entry name" value="EF_HAND_2"/>
    <property type="match status" value="1"/>
</dbReference>
<dbReference type="InterPro" id="IPR022684">
    <property type="entry name" value="Calpain_cysteine_protease"/>
</dbReference>
<dbReference type="InterPro" id="IPR018247">
    <property type="entry name" value="EF_Hand_1_Ca_BS"/>
</dbReference>
<evidence type="ECO:0000256" key="15">
    <source>
        <dbReference type="ARBA" id="ARBA00022837"/>
    </source>
</evidence>
<evidence type="ECO:0000256" key="20">
    <source>
        <dbReference type="ARBA" id="ARBA00032544"/>
    </source>
</evidence>
<dbReference type="GO" id="GO:0005509">
    <property type="term" value="F:calcium ion binding"/>
    <property type="evidence" value="ECO:0007669"/>
    <property type="project" value="InterPro"/>
</dbReference>
<evidence type="ECO:0000313" key="23">
    <source>
        <dbReference type="Proteomes" id="UP000290572"/>
    </source>
</evidence>
<dbReference type="GO" id="GO:0004198">
    <property type="term" value="F:calcium-dependent cysteine-type endopeptidase activity"/>
    <property type="evidence" value="ECO:0007669"/>
    <property type="project" value="UniProtKB-EC"/>
</dbReference>
<comment type="catalytic activity">
    <reaction evidence="1">
        <text>Broad endopeptidase specificity.</text>
        <dbReference type="EC" id="3.4.22.53"/>
    </reaction>
</comment>